<keyword evidence="2" id="KW-0233">DNA recombination</keyword>
<evidence type="ECO:0000313" key="4">
    <source>
        <dbReference type="EMBL" id="RQY76913.1"/>
    </source>
</evidence>
<name>A0ABX9YBE6_9BURK</name>
<dbReference type="PANTHER" id="PTHR30349">
    <property type="entry name" value="PHAGE INTEGRASE-RELATED"/>
    <property type="match status" value="1"/>
</dbReference>
<dbReference type="Pfam" id="PF00589">
    <property type="entry name" value="Phage_integrase"/>
    <property type="match status" value="1"/>
</dbReference>
<dbReference type="PROSITE" id="PS51898">
    <property type="entry name" value="TYR_RECOMBINASE"/>
    <property type="match status" value="1"/>
</dbReference>
<feature type="domain" description="Tyr recombinase" evidence="3">
    <location>
        <begin position="52"/>
        <end position="236"/>
    </location>
</feature>
<accession>A0ABX9YBE6</accession>
<gene>
    <name evidence="4" type="ORF">DF017_37205</name>
</gene>
<keyword evidence="5" id="KW-1185">Reference proteome</keyword>
<comment type="caution">
    <text evidence="4">The sequence shown here is derived from an EMBL/GenBank/DDBJ whole genome shotgun (WGS) entry which is preliminary data.</text>
</comment>
<evidence type="ECO:0000256" key="1">
    <source>
        <dbReference type="ARBA" id="ARBA00022908"/>
    </source>
</evidence>
<protein>
    <submittedName>
        <fullName evidence="4">Integrase</fullName>
    </submittedName>
</protein>
<organism evidence="4 5">
    <name type="scientific">Burkholderia stagnalis</name>
    <dbReference type="NCBI Taxonomy" id="1503054"/>
    <lineage>
        <taxon>Bacteria</taxon>
        <taxon>Pseudomonadati</taxon>
        <taxon>Pseudomonadota</taxon>
        <taxon>Betaproteobacteria</taxon>
        <taxon>Burkholderiales</taxon>
        <taxon>Burkholderiaceae</taxon>
        <taxon>Burkholderia</taxon>
        <taxon>Burkholderia cepacia complex</taxon>
    </lineage>
</organism>
<dbReference type="EMBL" id="QTPM01000140">
    <property type="protein sequence ID" value="RQY76913.1"/>
    <property type="molecule type" value="Genomic_DNA"/>
</dbReference>
<dbReference type="InterPro" id="IPR011010">
    <property type="entry name" value="DNA_brk_join_enz"/>
</dbReference>
<proteinExistence type="predicted"/>
<dbReference type="InterPro" id="IPR050090">
    <property type="entry name" value="Tyrosine_recombinase_XerCD"/>
</dbReference>
<sequence length="243" mass="26378">MRRQPRRPRPHALKQVVSALRAFFRWGQYRGEVDAALISAVPAVASWSTTPPLPRAISAEHARRAIDGCDPTSAAGLRDRAVLLLLARLGLRGGEVITLRLDDIDWDAGRLRIRGKNGRECLMPLPADAGEAIADYLRSGRPPSTDRHLFLRARAPIRGLMHGSDGIGSIVRNALERAGIDAPHRGAHQFRHALAVHMLQGGASLPEIGEVLRHRDPMSTSIYAKVDVAALRSLALPWPGGAA</sequence>
<keyword evidence="1" id="KW-0229">DNA integration</keyword>
<evidence type="ECO:0000259" key="3">
    <source>
        <dbReference type="PROSITE" id="PS51898"/>
    </source>
</evidence>
<dbReference type="SUPFAM" id="SSF56349">
    <property type="entry name" value="DNA breaking-rejoining enzymes"/>
    <property type="match status" value="1"/>
</dbReference>
<evidence type="ECO:0000313" key="5">
    <source>
        <dbReference type="Proteomes" id="UP000281098"/>
    </source>
</evidence>
<dbReference type="CDD" id="cd01188">
    <property type="entry name" value="INT_RitA_C_like"/>
    <property type="match status" value="1"/>
</dbReference>
<dbReference type="InterPro" id="IPR013762">
    <property type="entry name" value="Integrase-like_cat_sf"/>
</dbReference>
<evidence type="ECO:0000256" key="2">
    <source>
        <dbReference type="ARBA" id="ARBA00023172"/>
    </source>
</evidence>
<dbReference type="InterPro" id="IPR002104">
    <property type="entry name" value="Integrase_catalytic"/>
</dbReference>
<reference evidence="4 5" key="1">
    <citation type="submission" date="2018-08" db="EMBL/GenBank/DDBJ databases">
        <title>Comparative analysis of Burkholderia isolates from Puerto Rico.</title>
        <authorList>
            <person name="Hall C."/>
            <person name="Sahl J."/>
            <person name="Wagner D."/>
        </authorList>
    </citation>
    <scope>NUCLEOTIDE SEQUENCE [LARGE SCALE GENOMIC DNA]</scope>
    <source>
        <strain evidence="4 5">Bp8966</strain>
    </source>
</reference>
<dbReference type="PANTHER" id="PTHR30349:SF90">
    <property type="entry name" value="TYROSINE RECOMBINASE XERD"/>
    <property type="match status" value="1"/>
</dbReference>
<dbReference type="Proteomes" id="UP000281098">
    <property type="component" value="Unassembled WGS sequence"/>
</dbReference>
<dbReference type="Gene3D" id="1.10.443.10">
    <property type="entry name" value="Intergrase catalytic core"/>
    <property type="match status" value="1"/>
</dbReference>